<feature type="region of interest" description="Disordered" evidence="1">
    <location>
        <begin position="128"/>
        <end position="204"/>
    </location>
</feature>
<organism evidence="2 3">
    <name type="scientific">Zizania palustris</name>
    <name type="common">Northern wild rice</name>
    <dbReference type="NCBI Taxonomy" id="103762"/>
    <lineage>
        <taxon>Eukaryota</taxon>
        <taxon>Viridiplantae</taxon>
        <taxon>Streptophyta</taxon>
        <taxon>Embryophyta</taxon>
        <taxon>Tracheophyta</taxon>
        <taxon>Spermatophyta</taxon>
        <taxon>Magnoliopsida</taxon>
        <taxon>Liliopsida</taxon>
        <taxon>Poales</taxon>
        <taxon>Poaceae</taxon>
        <taxon>BOP clade</taxon>
        <taxon>Oryzoideae</taxon>
        <taxon>Oryzeae</taxon>
        <taxon>Zizaniinae</taxon>
        <taxon>Zizania</taxon>
    </lineage>
</organism>
<reference evidence="2" key="1">
    <citation type="journal article" date="2021" name="bioRxiv">
        <title>Whole Genome Assembly and Annotation of Northern Wild Rice, Zizania palustris L., Supports a Whole Genome Duplication in the Zizania Genus.</title>
        <authorList>
            <person name="Haas M."/>
            <person name="Kono T."/>
            <person name="Macchietto M."/>
            <person name="Millas R."/>
            <person name="McGilp L."/>
            <person name="Shao M."/>
            <person name="Duquette J."/>
            <person name="Hirsch C.N."/>
            <person name="Kimball J."/>
        </authorList>
    </citation>
    <scope>NUCLEOTIDE SEQUENCE</scope>
    <source>
        <tissue evidence="2">Fresh leaf tissue</tissue>
    </source>
</reference>
<evidence type="ECO:0000313" key="3">
    <source>
        <dbReference type="Proteomes" id="UP000729402"/>
    </source>
</evidence>
<protein>
    <submittedName>
        <fullName evidence="2">Uncharacterized protein</fullName>
    </submittedName>
</protein>
<dbReference type="AlphaFoldDB" id="A0A8J5X2H3"/>
<sequence length="204" mass="21077">MVVVATVSEKGAAVGVARQDEDIADAAAEGGHLGSREYLGSLNKTSVPCVGPEETGRQRASCASAATAGAARGGVRCRSGRFSPSAARRAGETRERPQAVRRTYSAMEADMILPHSSRTLAAKRSLHSTVNGNGNVNGGGAVRREPGERSGRRLDSPTSKHLPPPSPAANSAIHRQASLDGGATRLTPNPNCFAHQGRAAPPAR</sequence>
<reference evidence="2" key="2">
    <citation type="submission" date="2021-02" db="EMBL/GenBank/DDBJ databases">
        <authorList>
            <person name="Kimball J.A."/>
            <person name="Haas M.W."/>
            <person name="Macchietto M."/>
            <person name="Kono T."/>
            <person name="Duquette J."/>
            <person name="Shao M."/>
        </authorList>
    </citation>
    <scope>NUCLEOTIDE SEQUENCE</scope>
    <source>
        <tissue evidence="2">Fresh leaf tissue</tissue>
    </source>
</reference>
<dbReference type="OrthoDB" id="691378at2759"/>
<proteinExistence type="predicted"/>
<evidence type="ECO:0000256" key="1">
    <source>
        <dbReference type="SAM" id="MobiDB-lite"/>
    </source>
</evidence>
<evidence type="ECO:0000313" key="2">
    <source>
        <dbReference type="EMBL" id="KAG8100217.1"/>
    </source>
</evidence>
<accession>A0A8J5X2H3</accession>
<gene>
    <name evidence="2" type="ORF">GUJ93_ZPchr0013g37070</name>
</gene>
<dbReference type="EMBL" id="JAAALK010000079">
    <property type="protein sequence ID" value="KAG8100217.1"/>
    <property type="molecule type" value="Genomic_DNA"/>
</dbReference>
<name>A0A8J5X2H3_ZIZPA</name>
<feature type="compositionally biased region" description="Basic and acidic residues" evidence="1">
    <location>
        <begin position="142"/>
        <end position="155"/>
    </location>
</feature>
<dbReference type="Proteomes" id="UP000729402">
    <property type="component" value="Unassembled WGS sequence"/>
</dbReference>
<comment type="caution">
    <text evidence="2">The sequence shown here is derived from an EMBL/GenBank/DDBJ whole genome shotgun (WGS) entry which is preliminary data.</text>
</comment>
<keyword evidence="3" id="KW-1185">Reference proteome</keyword>